<comment type="similarity">
    <text evidence="2 7">Belongs to the damage-control phosphatase family. Sugar phosphate phosphatase III subfamily.</text>
</comment>
<feature type="domain" description="Damage-control phosphatase ARMT1-like metal-binding" evidence="8">
    <location>
        <begin position="24"/>
        <end position="440"/>
    </location>
</feature>
<evidence type="ECO:0000259" key="8">
    <source>
        <dbReference type="Pfam" id="PF01937"/>
    </source>
</evidence>
<comment type="cofactor">
    <cofactor evidence="7">
        <name>Mn(2+)</name>
        <dbReference type="ChEBI" id="CHEBI:29035"/>
    </cofactor>
    <cofactor evidence="7">
        <name>Ni(2+)</name>
        <dbReference type="ChEBI" id="CHEBI:49786"/>
    </cofactor>
</comment>
<reference evidence="9 10" key="1">
    <citation type="journal article" date="2025" name="Microbiol. Resour. Announc.">
        <title>Draft genome sequences for Neonectria magnoliae and Neonectria punicea, canker pathogens of Liriodendron tulipifera and Acer saccharum in West Virginia.</title>
        <authorList>
            <person name="Petronek H.M."/>
            <person name="Kasson M.T."/>
            <person name="Metheny A.M."/>
            <person name="Stauder C.M."/>
            <person name="Lovett B."/>
            <person name="Lynch S.C."/>
            <person name="Garnas J.R."/>
            <person name="Kasson L.R."/>
            <person name="Stajich J.E."/>
        </authorList>
    </citation>
    <scope>NUCLEOTIDE SEQUENCE [LARGE SCALE GENOMIC DNA]</scope>
    <source>
        <strain evidence="9 10">NRRL 64653</strain>
    </source>
</reference>
<evidence type="ECO:0000256" key="4">
    <source>
        <dbReference type="ARBA" id="ARBA00022801"/>
    </source>
</evidence>
<keyword evidence="5 7" id="KW-0464">Manganese</keyword>
<evidence type="ECO:0000313" key="10">
    <source>
        <dbReference type="Proteomes" id="UP001498476"/>
    </source>
</evidence>
<keyword evidence="3 7" id="KW-0479">Metal-binding</keyword>
<comment type="catalytic activity">
    <reaction evidence="1 7">
        <text>beta-D-fructose 1-phosphate + H2O = D-fructose + phosphate</text>
        <dbReference type="Rhea" id="RHEA:35603"/>
        <dbReference type="ChEBI" id="CHEBI:15377"/>
        <dbReference type="ChEBI" id="CHEBI:37721"/>
        <dbReference type="ChEBI" id="CHEBI:43474"/>
        <dbReference type="ChEBI" id="CHEBI:138881"/>
    </reaction>
</comment>
<dbReference type="InterPro" id="IPR036075">
    <property type="entry name" value="ARMT-1-like_metal-bd_sf"/>
</dbReference>
<dbReference type="EMBL" id="JAZAVJ010000054">
    <property type="protein sequence ID" value="KAK7417711.1"/>
    <property type="molecule type" value="Genomic_DNA"/>
</dbReference>
<evidence type="ECO:0000256" key="6">
    <source>
        <dbReference type="ARBA" id="ARBA00048809"/>
    </source>
</evidence>
<name>A0ABR1H995_9HYPO</name>
<accession>A0ABR1H995</accession>
<dbReference type="InterPro" id="IPR039763">
    <property type="entry name" value="ARMT1"/>
</dbReference>
<dbReference type="EC" id="3.1.3.-" evidence="7"/>
<sequence>MEVNGDTPPSYLTSDKTAFAYASAHHRWASILASAIERLQNSASDCQESAKKEEGLEIAEKLIRLKDEVRLDQRLSPVDDDGESDVKLFNDQLEKLGPLTWFNLPWLYGDCYLYRRINSYFRMSLHWTTYDIFFHLKLDTFRSSRAAVVELAKRYHDLAETLAKTRGQVDLKGQEQLFYEMCEMSLWGNATDLSLLTDISYEDIQNLQSSEALKNKESILVNDLHAVFSTLQEARSKSKEERRIDIVLDNAGFELYVDLILASYLISSGIATKIVIHPKSIPWFVSDTLPGDIDALFQILANPRSFYEAPSANGTHSLTAEALTEDQVDHLTFLAQAWDGFRTRGHWEIRPNRVWTHPSSFWKLPYEDRALFEDLKKSDCVIFKGDLNYRKLTNDASWDPTTPFTKAIGPLGPDSGMNVLALRTCKADVVVGLEQGIDEKLRAAPGGGGETGRREWAWSGKWAVCSFSRGH</sequence>
<comment type="caution">
    <text evidence="9">The sequence shown here is derived from an EMBL/GenBank/DDBJ whole genome shotgun (WGS) entry which is preliminary data.</text>
</comment>
<evidence type="ECO:0000256" key="3">
    <source>
        <dbReference type="ARBA" id="ARBA00022723"/>
    </source>
</evidence>
<evidence type="ECO:0000256" key="1">
    <source>
        <dbReference type="ARBA" id="ARBA00001326"/>
    </source>
</evidence>
<dbReference type="Pfam" id="PF01937">
    <property type="entry name" value="ARMT1-like_dom"/>
    <property type="match status" value="1"/>
</dbReference>
<dbReference type="Gene3D" id="3.40.50.10880">
    <property type="entry name" value="Uncharacterised protein PF01937, DUF89, domain 3"/>
    <property type="match status" value="1"/>
</dbReference>
<proteinExistence type="inferred from homology"/>
<keyword evidence="4 7" id="KW-0378">Hydrolase</keyword>
<dbReference type="Gene3D" id="1.20.930.60">
    <property type="match status" value="1"/>
</dbReference>
<organism evidence="9 10">
    <name type="scientific">Neonectria punicea</name>
    <dbReference type="NCBI Taxonomy" id="979145"/>
    <lineage>
        <taxon>Eukaryota</taxon>
        <taxon>Fungi</taxon>
        <taxon>Dikarya</taxon>
        <taxon>Ascomycota</taxon>
        <taxon>Pezizomycotina</taxon>
        <taxon>Sordariomycetes</taxon>
        <taxon>Hypocreomycetidae</taxon>
        <taxon>Hypocreales</taxon>
        <taxon>Nectriaceae</taxon>
        <taxon>Neonectria</taxon>
    </lineage>
</organism>
<dbReference type="Proteomes" id="UP001498476">
    <property type="component" value="Unassembled WGS sequence"/>
</dbReference>
<gene>
    <name evidence="9" type="primary">HRT2_2</name>
    <name evidence="9" type="ORF">QQX98_004367</name>
</gene>
<dbReference type="PANTHER" id="PTHR12260">
    <property type="entry name" value="DAMAGE-CONTROL PHOSPHATASE ARMT1"/>
    <property type="match status" value="1"/>
</dbReference>
<comment type="domain">
    <text evidence="7">Subfamily III proteins have a conserved RTxK motif about 40-50 residues from the C-terminus; the threonine may be replaced by serine or cysteine.</text>
</comment>
<protein>
    <recommendedName>
        <fullName evidence="7">Sugar phosphate phosphatase</fullName>
        <ecNumber evidence="7">3.1.3.-</ecNumber>
    </recommendedName>
</protein>
<dbReference type="SUPFAM" id="SSF111321">
    <property type="entry name" value="AF1104-like"/>
    <property type="match status" value="1"/>
</dbReference>
<dbReference type="PANTHER" id="PTHR12260:SF6">
    <property type="entry name" value="DAMAGE-CONTROL PHOSPHATASE ARMT1"/>
    <property type="match status" value="1"/>
</dbReference>
<dbReference type="InterPro" id="IPR002791">
    <property type="entry name" value="ARMT1-like_metal-bd"/>
</dbReference>
<evidence type="ECO:0000256" key="5">
    <source>
        <dbReference type="ARBA" id="ARBA00023211"/>
    </source>
</evidence>
<evidence type="ECO:0000313" key="9">
    <source>
        <dbReference type="EMBL" id="KAK7417711.1"/>
    </source>
</evidence>
<comment type="catalytic activity">
    <reaction evidence="6 7">
        <text>beta-D-fructose 6-phosphate = dihydroxyacetone + D-glyceraldehyde 3-phosphate</text>
        <dbReference type="Rhea" id="RHEA:28002"/>
        <dbReference type="ChEBI" id="CHEBI:16016"/>
        <dbReference type="ChEBI" id="CHEBI:57634"/>
        <dbReference type="ChEBI" id="CHEBI:59776"/>
    </reaction>
</comment>
<evidence type="ECO:0000256" key="7">
    <source>
        <dbReference type="RuleBase" id="RU367030"/>
    </source>
</evidence>
<evidence type="ECO:0000256" key="2">
    <source>
        <dbReference type="ARBA" id="ARBA00009519"/>
    </source>
</evidence>
<keyword evidence="10" id="KW-1185">Reference proteome</keyword>
<comment type="function">
    <text evidence="7">Metal-dependent phosphatase that shows phosphatase activity against several substrates, including fructose-1-phosphate and fructose-6-phosphate. Its preference for fructose-1-phosphate, a strong glycating agent that causes DNA damage rather than a canonical yeast metabolite, suggests a damage-control function in hexose phosphate metabolism.</text>
</comment>